<gene>
    <name evidence="3" type="ORF">CLV43_114130</name>
</gene>
<organism evidence="3 4">
    <name type="scientific">Umezawaea tangerina</name>
    <dbReference type="NCBI Taxonomy" id="84725"/>
    <lineage>
        <taxon>Bacteria</taxon>
        <taxon>Bacillati</taxon>
        <taxon>Actinomycetota</taxon>
        <taxon>Actinomycetes</taxon>
        <taxon>Pseudonocardiales</taxon>
        <taxon>Pseudonocardiaceae</taxon>
        <taxon>Umezawaea</taxon>
    </lineage>
</organism>
<evidence type="ECO:0000256" key="2">
    <source>
        <dbReference type="SAM" id="SignalP"/>
    </source>
</evidence>
<name>A0A2T0SP65_9PSEU</name>
<feature type="signal peptide" evidence="2">
    <location>
        <begin position="1"/>
        <end position="27"/>
    </location>
</feature>
<sequence>MTSWTRIFAVAGSTAMLGLALTGVASADETPTGPAPMTISADQVKQRCEERVPKIEARIKAATDRINGDENTRGSTKWLEAQAKAARDAGHEAKAKLFDARKELRGEKLTKLGDAQKRIDTFQSEHCNYPGGTK</sequence>
<keyword evidence="2" id="KW-0732">Signal</keyword>
<dbReference type="OrthoDB" id="3696905at2"/>
<dbReference type="Proteomes" id="UP000239494">
    <property type="component" value="Unassembled WGS sequence"/>
</dbReference>
<reference evidence="3 4" key="1">
    <citation type="submission" date="2018-03" db="EMBL/GenBank/DDBJ databases">
        <title>Genomic Encyclopedia of Archaeal and Bacterial Type Strains, Phase II (KMG-II): from individual species to whole genera.</title>
        <authorList>
            <person name="Goeker M."/>
        </authorList>
    </citation>
    <scope>NUCLEOTIDE SEQUENCE [LARGE SCALE GENOMIC DNA]</scope>
    <source>
        <strain evidence="3 4">DSM 44720</strain>
    </source>
</reference>
<feature type="chain" id="PRO_5015624300" evidence="2">
    <location>
        <begin position="28"/>
        <end position="134"/>
    </location>
</feature>
<accession>A0A2T0SP65</accession>
<dbReference type="AlphaFoldDB" id="A0A2T0SP65"/>
<proteinExistence type="predicted"/>
<protein>
    <submittedName>
        <fullName evidence="3">Uncharacterized protein</fullName>
    </submittedName>
</protein>
<evidence type="ECO:0000313" key="3">
    <source>
        <dbReference type="EMBL" id="PRY35212.1"/>
    </source>
</evidence>
<evidence type="ECO:0000313" key="4">
    <source>
        <dbReference type="Proteomes" id="UP000239494"/>
    </source>
</evidence>
<feature type="region of interest" description="Disordered" evidence="1">
    <location>
        <begin position="27"/>
        <end position="46"/>
    </location>
</feature>
<keyword evidence="4" id="KW-1185">Reference proteome</keyword>
<dbReference type="EMBL" id="PVTF01000014">
    <property type="protein sequence ID" value="PRY35212.1"/>
    <property type="molecule type" value="Genomic_DNA"/>
</dbReference>
<evidence type="ECO:0000256" key="1">
    <source>
        <dbReference type="SAM" id="MobiDB-lite"/>
    </source>
</evidence>
<dbReference type="RefSeq" id="WP_146175061.1">
    <property type="nucleotide sequence ID" value="NZ_PVTF01000014.1"/>
</dbReference>
<comment type="caution">
    <text evidence="3">The sequence shown here is derived from an EMBL/GenBank/DDBJ whole genome shotgun (WGS) entry which is preliminary data.</text>
</comment>